<sequence length="99" mass="11156">MKPMTLTAAQRRFLKQQAHHLKPLMHIGKEGPSAPFMRQLEEQIGAHELIKMRVLGNCLSEPSEIEAAMTGVGVTIVQKVGHIYTLFRQKSENSNFELT</sequence>
<dbReference type="PANTHER" id="PTHR40065:SF3">
    <property type="entry name" value="RNA-BINDING PROTEIN YHBY"/>
    <property type="match status" value="1"/>
</dbReference>
<dbReference type="SUPFAM" id="SSF75471">
    <property type="entry name" value="YhbY-like"/>
    <property type="match status" value="1"/>
</dbReference>
<dbReference type="GO" id="GO:0003723">
    <property type="term" value="F:RNA binding"/>
    <property type="evidence" value="ECO:0007669"/>
    <property type="project" value="UniProtKB-UniRule"/>
</dbReference>
<dbReference type="KEGG" id="scor:J3U87_10160"/>
<keyword evidence="5" id="KW-1185">Reference proteome</keyword>
<dbReference type="Proteomes" id="UP000663929">
    <property type="component" value="Chromosome"/>
</dbReference>
<reference evidence="4" key="1">
    <citation type="submission" date="2021-03" db="EMBL/GenBank/DDBJ databases">
        <title>Acanthopleuribacteraceae sp. M133.</title>
        <authorList>
            <person name="Wang G."/>
        </authorList>
    </citation>
    <scope>NUCLEOTIDE SEQUENCE</scope>
    <source>
        <strain evidence="4">M133</strain>
    </source>
</reference>
<evidence type="ECO:0000313" key="4">
    <source>
        <dbReference type="EMBL" id="QTD52829.1"/>
    </source>
</evidence>
<dbReference type="Gene3D" id="3.30.110.60">
    <property type="entry name" value="YhbY-like"/>
    <property type="match status" value="1"/>
</dbReference>
<protein>
    <submittedName>
        <fullName evidence="4">YhbY family RNA-binding protein</fullName>
    </submittedName>
</protein>
<keyword evidence="1 2" id="KW-0694">RNA-binding</keyword>
<proteinExistence type="predicted"/>
<dbReference type="InterPro" id="IPR035920">
    <property type="entry name" value="YhbY-like_sf"/>
</dbReference>
<dbReference type="SMART" id="SM01103">
    <property type="entry name" value="CRS1_YhbY"/>
    <property type="match status" value="1"/>
</dbReference>
<gene>
    <name evidence="4" type="ORF">J3U87_10160</name>
</gene>
<evidence type="ECO:0000256" key="1">
    <source>
        <dbReference type="ARBA" id="ARBA00022884"/>
    </source>
</evidence>
<dbReference type="RefSeq" id="WP_237382928.1">
    <property type="nucleotide sequence ID" value="NZ_CP071793.1"/>
</dbReference>
<dbReference type="Pfam" id="PF01985">
    <property type="entry name" value="CRS1_YhbY"/>
    <property type="match status" value="1"/>
</dbReference>
<dbReference type="InterPro" id="IPR051925">
    <property type="entry name" value="RNA-binding_domain"/>
</dbReference>
<name>A0A8A4TS76_SULCO</name>
<evidence type="ECO:0000256" key="2">
    <source>
        <dbReference type="PROSITE-ProRule" id="PRU00626"/>
    </source>
</evidence>
<evidence type="ECO:0000313" key="5">
    <source>
        <dbReference type="Proteomes" id="UP000663929"/>
    </source>
</evidence>
<dbReference type="EMBL" id="CP071793">
    <property type="protein sequence ID" value="QTD52829.1"/>
    <property type="molecule type" value="Genomic_DNA"/>
</dbReference>
<dbReference type="PROSITE" id="PS51295">
    <property type="entry name" value="CRM"/>
    <property type="match status" value="1"/>
</dbReference>
<feature type="domain" description="CRM" evidence="3">
    <location>
        <begin position="4"/>
        <end position="99"/>
    </location>
</feature>
<dbReference type="AlphaFoldDB" id="A0A8A4TS76"/>
<dbReference type="InterPro" id="IPR001890">
    <property type="entry name" value="RNA-binding_CRM"/>
</dbReference>
<dbReference type="PANTHER" id="PTHR40065">
    <property type="entry name" value="RNA-BINDING PROTEIN YHBY"/>
    <property type="match status" value="1"/>
</dbReference>
<organism evidence="4 5">
    <name type="scientific">Sulfidibacter corallicola</name>
    <dbReference type="NCBI Taxonomy" id="2818388"/>
    <lineage>
        <taxon>Bacteria</taxon>
        <taxon>Pseudomonadati</taxon>
        <taxon>Acidobacteriota</taxon>
        <taxon>Holophagae</taxon>
        <taxon>Acanthopleuribacterales</taxon>
        <taxon>Acanthopleuribacteraceae</taxon>
        <taxon>Sulfidibacter</taxon>
    </lineage>
</organism>
<accession>A0A8A4TS76</accession>
<evidence type="ECO:0000259" key="3">
    <source>
        <dbReference type="PROSITE" id="PS51295"/>
    </source>
</evidence>